<dbReference type="InterPro" id="IPR015797">
    <property type="entry name" value="NUDIX_hydrolase-like_dom_sf"/>
</dbReference>
<evidence type="ECO:0000313" key="3">
    <source>
        <dbReference type="EMBL" id="PKF34768.1"/>
    </source>
</evidence>
<dbReference type="PANTHER" id="PTHR16099">
    <property type="entry name" value="8-OXO-DGTP DIPHOSPHATES NUDT15"/>
    <property type="match status" value="1"/>
</dbReference>
<dbReference type="PRINTS" id="PR00502">
    <property type="entry name" value="NUDIXFAMILY"/>
</dbReference>
<dbReference type="GO" id="GO:0016787">
    <property type="term" value="F:hydrolase activity"/>
    <property type="evidence" value="ECO:0007669"/>
    <property type="project" value="UniProtKB-KW"/>
</dbReference>
<dbReference type="PANTHER" id="PTHR16099:SF5">
    <property type="entry name" value="NUCLEOTIDE TRIPHOSPHATE DIPHOSPHATASE NUDT15"/>
    <property type="match status" value="1"/>
</dbReference>
<evidence type="ECO:0000259" key="2">
    <source>
        <dbReference type="PROSITE" id="PS51462"/>
    </source>
</evidence>
<gene>
    <name evidence="3" type="ORF">CW311_06270</name>
</gene>
<reference evidence="3 4" key="1">
    <citation type="submission" date="2017-12" db="EMBL/GenBank/DDBJ databases">
        <title>Draft Genome sequences of multiple microbial strains isolated from spacecraft associated surfaces.</title>
        <authorList>
            <person name="Seuylemezian A."/>
            <person name="Vaishampayan P."/>
            <person name="Venkateswaran K."/>
        </authorList>
    </citation>
    <scope>NUCLEOTIDE SEQUENCE [LARGE SCALE GENOMIC DNA]</scope>
    <source>
        <strain evidence="3 4">2P01AA</strain>
    </source>
</reference>
<dbReference type="Pfam" id="PF00293">
    <property type="entry name" value="NUDIX"/>
    <property type="match status" value="1"/>
</dbReference>
<dbReference type="RefSeq" id="WP_101235974.1">
    <property type="nucleotide sequence ID" value="NZ_PISJ01000010.1"/>
</dbReference>
<accession>A0A2N0WH60</accession>
<dbReference type="EMBL" id="PISJ01000010">
    <property type="protein sequence ID" value="PKF34768.1"/>
    <property type="molecule type" value="Genomic_DNA"/>
</dbReference>
<dbReference type="InterPro" id="IPR020476">
    <property type="entry name" value="Nudix_hydrolase"/>
</dbReference>
<dbReference type="PROSITE" id="PS51462">
    <property type="entry name" value="NUDIX"/>
    <property type="match status" value="1"/>
</dbReference>
<organism evidence="3 4">
    <name type="scientific">Acinetobacter proteolyticus</name>
    <dbReference type="NCBI Taxonomy" id="1776741"/>
    <lineage>
        <taxon>Bacteria</taxon>
        <taxon>Pseudomonadati</taxon>
        <taxon>Pseudomonadota</taxon>
        <taxon>Gammaproteobacteria</taxon>
        <taxon>Moraxellales</taxon>
        <taxon>Moraxellaceae</taxon>
        <taxon>Acinetobacter</taxon>
    </lineage>
</organism>
<dbReference type="AlphaFoldDB" id="A0A2N0WH60"/>
<comment type="caution">
    <text evidence="3">The sequence shown here is derived from an EMBL/GenBank/DDBJ whole genome shotgun (WGS) entry which is preliminary data.</text>
</comment>
<proteinExistence type="predicted"/>
<evidence type="ECO:0000313" key="4">
    <source>
        <dbReference type="Proteomes" id="UP000233553"/>
    </source>
</evidence>
<keyword evidence="1" id="KW-0378">Hydrolase</keyword>
<dbReference type="Proteomes" id="UP000233553">
    <property type="component" value="Unassembled WGS sequence"/>
</dbReference>
<dbReference type="CDD" id="cd04678">
    <property type="entry name" value="NUDIX_MTH2_Nudt15"/>
    <property type="match status" value="1"/>
</dbReference>
<dbReference type="InterPro" id="IPR000086">
    <property type="entry name" value="NUDIX_hydrolase_dom"/>
</dbReference>
<feature type="domain" description="Nudix hydrolase" evidence="2">
    <location>
        <begin position="9"/>
        <end position="143"/>
    </location>
</feature>
<sequence>MMIETLNLPPVLGVGVMILDDADQVLLGLRIKVGEEPSWCFPGGKIEASESYEQSALREVFEETGLKLEEQNIKPFTLLIDQSSRVVNTTVGLSCQLHNNKMKAQIVVTEPDVFDKWAWFSLSDLPSNLFPASEAMLNVWKEEKLHESWISYPIMAWDHCRP</sequence>
<protein>
    <submittedName>
        <fullName evidence="3">ADP-ribose pyrophosphatase</fullName>
    </submittedName>
</protein>
<dbReference type="SUPFAM" id="SSF55811">
    <property type="entry name" value="Nudix"/>
    <property type="match status" value="1"/>
</dbReference>
<evidence type="ECO:0000256" key="1">
    <source>
        <dbReference type="ARBA" id="ARBA00022801"/>
    </source>
</evidence>
<dbReference type="Gene3D" id="3.90.79.10">
    <property type="entry name" value="Nucleoside Triphosphate Pyrophosphohydrolase"/>
    <property type="match status" value="1"/>
</dbReference>
<name>A0A2N0WH60_9GAMM</name>